<evidence type="ECO:0000256" key="8">
    <source>
        <dbReference type="SAM" id="Phobius"/>
    </source>
</evidence>
<evidence type="ECO:0000256" key="4">
    <source>
        <dbReference type="ARBA" id="ARBA00022475"/>
    </source>
</evidence>
<dbReference type="InterPro" id="IPR037294">
    <property type="entry name" value="ABC_BtuC-like"/>
</dbReference>
<dbReference type="Pfam" id="PF01032">
    <property type="entry name" value="FecCD"/>
    <property type="match status" value="1"/>
</dbReference>
<dbReference type="PANTHER" id="PTHR30472">
    <property type="entry name" value="FERRIC ENTEROBACTIN TRANSPORT SYSTEM PERMEASE PROTEIN"/>
    <property type="match status" value="1"/>
</dbReference>
<evidence type="ECO:0000313" key="10">
    <source>
        <dbReference type="Proteomes" id="UP000662111"/>
    </source>
</evidence>
<keyword evidence="10" id="KW-1185">Reference proteome</keyword>
<comment type="subcellular location">
    <subcellularLocation>
        <location evidence="1">Cell membrane</location>
        <topology evidence="1">Multi-pass membrane protein</topology>
    </subcellularLocation>
</comment>
<protein>
    <submittedName>
        <fullName evidence="9">Enterobactin ABC transporter permease</fullName>
    </submittedName>
</protein>
<keyword evidence="5 8" id="KW-0812">Transmembrane</keyword>
<feature type="transmembrane region" description="Helical" evidence="8">
    <location>
        <begin position="151"/>
        <end position="169"/>
    </location>
</feature>
<proteinExistence type="inferred from homology"/>
<dbReference type="RefSeq" id="WP_022922199.1">
    <property type="nucleotide sequence ID" value="NZ_BMLB01000006.1"/>
</dbReference>
<feature type="transmembrane region" description="Helical" evidence="8">
    <location>
        <begin position="309"/>
        <end position="332"/>
    </location>
</feature>
<reference evidence="10" key="1">
    <citation type="journal article" date="2019" name="Int. J. Syst. Evol. Microbiol.">
        <title>The Global Catalogue of Microorganisms (GCM) 10K type strain sequencing project: providing services to taxonomists for standard genome sequencing and annotation.</title>
        <authorList>
            <consortium name="The Broad Institute Genomics Platform"/>
            <consortium name="The Broad Institute Genome Sequencing Center for Infectious Disease"/>
            <person name="Wu L."/>
            <person name="Ma J."/>
        </authorList>
    </citation>
    <scope>NUCLEOTIDE SEQUENCE [LARGE SCALE GENOMIC DNA]</scope>
    <source>
        <strain evidence="10">CGMCC 1.5362</strain>
    </source>
</reference>
<keyword evidence="4" id="KW-1003">Cell membrane</keyword>
<accession>A0ABQ2FDL3</accession>
<dbReference type="SUPFAM" id="SSF81345">
    <property type="entry name" value="ABC transporter involved in vitamin B12 uptake, BtuC"/>
    <property type="match status" value="1"/>
</dbReference>
<evidence type="ECO:0000313" key="9">
    <source>
        <dbReference type="EMBL" id="GGK78958.1"/>
    </source>
</evidence>
<dbReference type="CDD" id="cd06550">
    <property type="entry name" value="TM_ABC_iron-siderophores_like"/>
    <property type="match status" value="1"/>
</dbReference>
<organism evidence="9 10">
    <name type="scientific">Ornithinimicrobium pekingense</name>
    <dbReference type="NCBI Taxonomy" id="384677"/>
    <lineage>
        <taxon>Bacteria</taxon>
        <taxon>Bacillati</taxon>
        <taxon>Actinomycetota</taxon>
        <taxon>Actinomycetes</taxon>
        <taxon>Micrococcales</taxon>
        <taxon>Ornithinimicrobiaceae</taxon>
        <taxon>Ornithinimicrobium</taxon>
    </lineage>
</organism>
<dbReference type="InterPro" id="IPR000522">
    <property type="entry name" value="ABC_transptr_permease_BtuC"/>
</dbReference>
<dbReference type="Gene3D" id="1.10.3470.10">
    <property type="entry name" value="ABC transporter involved in vitamin B12 uptake, BtuC"/>
    <property type="match status" value="1"/>
</dbReference>
<evidence type="ECO:0000256" key="2">
    <source>
        <dbReference type="ARBA" id="ARBA00007935"/>
    </source>
</evidence>
<feature type="transmembrane region" description="Helical" evidence="8">
    <location>
        <begin position="338"/>
        <end position="357"/>
    </location>
</feature>
<sequence length="363" mass="37062">MTVNAPAADTGTETPHLVETVPDRVAEVRRSRSHARRRGHLVLGGLLVAWLLAMVVRTLLGDFTITVPDFWRIVLGTGEVPGGAEFILLDSKLPRAVVGTLAGVALGASGATFQLMARNPLASPDVLGLTMGASAAAVFTLVILGGSGAAVTLAALVGSALVAVALLTLSASRPGSAPTRMILVGIALSAMLTSVVHWVLLRADIYRAHEAMVWLTGSLNGVTWRQIGLLGVVVALALPLLLATARELHLVELGDDLAAGVGAPPGIVRARALLLVVLLVAATTSVCGPIAFVAFLSGPIARRLLGGRASIGAAALVGAVIVVLADHAGAYAVPEVNLPVGVVTGVVGAPFLLWLLTRERSSS</sequence>
<feature type="transmembrane region" description="Helical" evidence="8">
    <location>
        <begin position="222"/>
        <end position="242"/>
    </location>
</feature>
<dbReference type="PANTHER" id="PTHR30472:SF24">
    <property type="entry name" value="FERRIC ENTEROBACTIN TRANSPORT SYSTEM PERMEASE PROTEIN FEPG"/>
    <property type="match status" value="1"/>
</dbReference>
<comment type="caution">
    <text evidence="9">The sequence shown here is derived from an EMBL/GenBank/DDBJ whole genome shotgun (WGS) entry which is preliminary data.</text>
</comment>
<name>A0ABQ2FDL3_9MICO</name>
<keyword evidence="3" id="KW-0813">Transport</keyword>
<keyword evidence="7 8" id="KW-0472">Membrane</keyword>
<evidence type="ECO:0000256" key="7">
    <source>
        <dbReference type="ARBA" id="ARBA00023136"/>
    </source>
</evidence>
<feature type="transmembrane region" description="Helical" evidence="8">
    <location>
        <begin position="126"/>
        <end position="144"/>
    </location>
</feature>
<feature type="transmembrane region" description="Helical" evidence="8">
    <location>
        <begin position="39"/>
        <end position="58"/>
    </location>
</feature>
<dbReference type="EMBL" id="BMLB01000006">
    <property type="protein sequence ID" value="GGK78958.1"/>
    <property type="molecule type" value="Genomic_DNA"/>
</dbReference>
<feature type="transmembrane region" description="Helical" evidence="8">
    <location>
        <begin position="272"/>
        <end position="297"/>
    </location>
</feature>
<evidence type="ECO:0000256" key="3">
    <source>
        <dbReference type="ARBA" id="ARBA00022448"/>
    </source>
</evidence>
<gene>
    <name evidence="9" type="ORF">GCM10011509_29370</name>
</gene>
<evidence type="ECO:0000256" key="6">
    <source>
        <dbReference type="ARBA" id="ARBA00022989"/>
    </source>
</evidence>
<evidence type="ECO:0000256" key="1">
    <source>
        <dbReference type="ARBA" id="ARBA00004651"/>
    </source>
</evidence>
<keyword evidence="6 8" id="KW-1133">Transmembrane helix</keyword>
<feature type="transmembrane region" description="Helical" evidence="8">
    <location>
        <begin position="181"/>
        <end position="201"/>
    </location>
</feature>
<evidence type="ECO:0000256" key="5">
    <source>
        <dbReference type="ARBA" id="ARBA00022692"/>
    </source>
</evidence>
<comment type="similarity">
    <text evidence="2">Belongs to the binding-protein-dependent transport system permease family. FecCD subfamily.</text>
</comment>
<dbReference type="Proteomes" id="UP000662111">
    <property type="component" value="Unassembled WGS sequence"/>
</dbReference>